<feature type="region of interest" description="Disordered" evidence="1">
    <location>
        <begin position="246"/>
        <end position="281"/>
    </location>
</feature>
<feature type="compositionally biased region" description="Low complexity" evidence="1">
    <location>
        <begin position="1"/>
        <end position="20"/>
    </location>
</feature>
<sequence length="397" mass="42831">MPTPVVAIPTTVPSYPSSSSIAPKRNASDVLLSDLRTAHNHLKDIDILAPCSRPPSPASQFRIDEMEIVIKDALQSSPQSIPHLLDLASTRLLGPHPNHPSNWGHIDHAGSSQSRIFPLANNELQWNLWVSAGEAPPPLSAGDAQKHLDYLSCPLDRIPADSDAPESAPVPRSKRPRVEQSVAGPSNRVSGPTTPRPRTSSPSSAPSTLSIESPSQAGEFPLDFDLYVDVPPDFFSQSIVTSTPVKGPSILSSLSVTPQGPPLRLGSWRRSSSQDEEQDAVPMPAISQEEYQKHMDHLRSVPAIDLATLSAKRKIRRPPGSTNTQVTPTHTPTQVTSPHDPNSELISLMSLSQTSDLTPPRRAGPKGGSFEDALFNSQYDVDLTMDGILQFISDDLA</sequence>
<reference evidence="2" key="1">
    <citation type="journal article" date="2020" name="Nat. Commun.">
        <title>Large-scale genome sequencing of mycorrhizal fungi provides insights into the early evolution of symbiotic traits.</title>
        <authorList>
            <person name="Miyauchi S."/>
            <person name="Kiss E."/>
            <person name="Kuo A."/>
            <person name="Drula E."/>
            <person name="Kohler A."/>
            <person name="Sanchez-Garcia M."/>
            <person name="Morin E."/>
            <person name="Andreopoulos B."/>
            <person name="Barry K.W."/>
            <person name="Bonito G."/>
            <person name="Buee M."/>
            <person name="Carver A."/>
            <person name="Chen C."/>
            <person name="Cichocki N."/>
            <person name="Clum A."/>
            <person name="Culley D."/>
            <person name="Crous P.W."/>
            <person name="Fauchery L."/>
            <person name="Girlanda M."/>
            <person name="Hayes R.D."/>
            <person name="Keri Z."/>
            <person name="LaButti K."/>
            <person name="Lipzen A."/>
            <person name="Lombard V."/>
            <person name="Magnuson J."/>
            <person name="Maillard F."/>
            <person name="Murat C."/>
            <person name="Nolan M."/>
            <person name="Ohm R.A."/>
            <person name="Pangilinan J."/>
            <person name="Pereira M.F."/>
            <person name="Perotto S."/>
            <person name="Peter M."/>
            <person name="Pfister S."/>
            <person name="Riley R."/>
            <person name="Sitrit Y."/>
            <person name="Stielow J.B."/>
            <person name="Szollosi G."/>
            <person name="Zifcakova L."/>
            <person name="Stursova M."/>
            <person name="Spatafora J.W."/>
            <person name="Tedersoo L."/>
            <person name="Vaario L.M."/>
            <person name="Yamada A."/>
            <person name="Yan M."/>
            <person name="Wang P."/>
            <person name="Xu J."/>
            <person name="Bruns T."/>
            <person name="Baldrian P."/>
            <person name="Vilgalys R."/>
            <person name="Dunand C."/>
            <person name="Henrissat B."/>
            <person name="Grigoriev I.V."/>
            <person name="Hibbett D."/>
            <person name="Nagy L.G."/>
            <person name="Martin F.M."/>
        </authorList>
    </citation>
    <scope>NUCLEOTIDE SEQUENCE</scope>
    <source>
        <strain evidence="2">UP504</strain>
    </source>
</reference>
<dbReference type="EMBL" id="MU129070">
    <property type="protein sequence ID" value="KAF9507881.1"/>
    <property type="molecule type" value="Genomic_DNA"/>
</dbReference>
<proteinExistence type="predicted"/>
<gene>
    <name evidence="2" type="ORF">BS47DRAFT_1488637</name>
</gene>
<accession>A0A9P6ALF4</accession>
<feature type="region of interest" description="Disordered" evidence="1">
    <location>
        <begin position="1"/>
        <end position="23"/>
    </location>
</feature>
<dbReference type="AlphaFoldDB" id="A0A9P6ALF4"/>
<dbReference type="Proteomes" id="UP000886523">
    <property type="component" value="Unassembled WGS sequence"/>
</dbReference>
<feature type="compositionally biased region" description="Low complexity" evidence="1">
    <location>
        <begin position="190"/>
        <end position="215"/>
    </location>
</feature>
<evidence type="ECO:0000256" key="1">
    <source>
        <dbReference type="SAM" id="MobiDB-lite"/>
    </source>
</evidence>
<feature type="region of interest" description="Disordered" evidence="1">
    <location>
        <begin position="158"/>
        <end position="215"/>
    </location>
</feature>
<name>A0A9P6ALF4_9AGAM</name>
<feature type="region of interest" description="Disordered" evidence="1">
    <location>
        <begin position="315"/>
        <end position="341"/>
    </location>
</feature>
<organism evidence="2 3">
    <name type="scientific">Hydnum rufescens UP504</name>
    <dbReference type="NCBI Taxonomy" id="1448309"/>
    <lineage>
        <taxon>Eukaryota</taxon>
        <taxon>Fungi</taxon>
        <taxon>Dikarya</taxon>
        <taxon>Basidiomycota</taxon>
        <taxon>Agaricomycotina</taxon>
        <taxon>Agaricomycetes</taxon>
        <taxon>Cantharellales</taxon>
        <taxon>Hydnaceae</taxon>
        <taxon>Hydnum</taxon>
    </lineage>
</organism>
<feature type="compositionally biased region" description="Low complexity" evidence="1">
    <location>
        <begin position="321"/>
        <end position="339"/>
    </location>
</feature>
<evidence type="ECO:0000313" key="2">
    <source>
        <dbReference type="EMBL" id="KAF9507881.1"/>
    </source>
</evidence>
<evidence type="ECO:0000313" key="3">
    <source>
        <dbReference type="Proteomes" id="UP000886523"/>
    </source>
</evidence>
<keyword evidence="3" id="KW-1185">Reference proteome</keyword>
<feature type="compositionally biased region" description="Polar residues" evidence="1">
    <location>
        <begin position="246"/>
        <end position="258"/>
    </location>
</feature>
<protein>
    <submittedName>
        <fullName evidence="2">Uncharacterized protein</fullName>
    </submittedName>
</protein>
<comment type="caution">
    <text evidence="2">The sequence shown here is derived from an EMBL/GenBank/DDBJ whole genome shotgun (WGS) entry which is preliminary data.</text>
</comment>